<keyword evidence="2" id="KW-1185">Reference proteome</keyword>
<proteinExistence type="predicted"/>
<sequence>MPEWWIERGIGETRAALVDHGRIVEARILRDGVLAAGTILTARLKRTGRNAIAVADDVEYLLPSGSGRATEGAAVQVEVVREALTGSEGWKRPLGRISDRPPCPAPAFEGRALLYPRESPLLDEAGWRELVDEARSGIIGFPGGGLRVSLTPAMTLIDVDGTLSPQELAIAGAGAAALAIRRHGIAGSIGIDLPTLDSKAARQSAGEAIDALLPKPFERTAVNGFGFVQLVRPRRHASSFELASDRPRFEALDLVRSVSRETGTIRLVAHPRLVAELERNADWLRQLERVVGGSVTLRPDPSLAMSAGYAEQA</sequence>
<evidence type="ECO:0000313" key="1">
    <source>
        <dbReference type="EMBL" id="QDP19386.1"/>
    </source>
</evidence>
<organism evidence="1 2">
    <name type="scientific">Sphingomonas xanthus</name>
    <dbReference type="NCBI Taxonomy" id="2594473"/>
    <lineage>
        <taxon>Bacteria</taxon>
        <taxon>Pseudomonadati</taxon>
        <taxon>Pseudomonadota</taxon>
        <taxon>Alphaproteobacteria</taxon>
        <taxon>Sphingomonadales</taxon>
        <taxon>Sphingomonadaceae</taxon>
        <taxon>Sphingomonas</taxon>
    </lineage>
</organism>
<dbReference type="Proteomes" id="UP000321857">
    <property type="component" value="Chromosome"/>
</dbReference>
<evidence type="ECO:0000313" key="2">
    <source>
        <dbReference type="Proteomes" id="UP000321857"/>
    </source>
</evidence>
<gene>
    <name evidence="1" type="ORF">FMM02_05050</name>
</gene>
<dbReference type="RefSeq" id="WP_147493839.1">
    <property type="nucleotide sequence ID" value="NZ_CP041659.1"/>
</dbReference>
<name>A0A516IR54_9SPHN</name>
<accession>A0A516IR54</accession>
<dbReference type="KEGG" id="sxa:FMM02_05050"/>
<dbReference type="OrthoDB" id="7403919at2"/>
<protein>
    <submittedName>
        <fullName evidence="1">Ribonuclease</fullName>
    </submittedName>
</protein>
<reference evidence="1 2" key="1">
    <citation type="submission" date="2019-07" db="EMBL/GenBank/DDBJ databases">
        <title>Sphingomonas AE3 Genome sequencing and assembly.</title>
        <authorList>
            <person name="Kim H."/>
        </authorList>
    </citation>
    <scope>NUCLEOTIDE SEQUENCE [LARGE SCALE GENOMIC DNA]</scope>
    <source>
        <strain evidence="1 2">AE3</strain>
    </source>
</reference>
<dbReference type="EMBL" id="CP041659">
    <property type="protein sequence ID" value="QDP19386.1"/>
    <property type="molecule type" value="Genomic_DNA"/>
</dbReference>
<dbReference type="AlphaFoldDB" id="A0A516IR54"/>